<evidence type="ECO:0000313" key="3">
    <source>
        <dbReference type="Proteomes" id="UP000054565"/>
    </source>
</evidence>
<reference evidence="3" key="1">
    <citation type="journal article" date="2010" name="Genome Res.">
        <title>Population genomic sequencing of Coccidioides fungi reveals recent hybridization and transposon control.</title>
        <authorList>
            <person name="Neafsey D.E."/>
            <person name="Barker B.M."/>
            <person name="Sharpton T.J."/>
            <person name="Stajich J.E."/>
            <person name="Park D.J."/>
            <person name="Whiston E."/>
            <person name="Hung C.-Y."/>
            <person name="McMahan C."/>
            <person name="White J."/>
            <person name="Sykes S."/>
            <person name="Heiman D."/>
            <person name="Young S."/>
            <person name="Zeng Q."/>
            <person name="Abouelleil A."/>
            <person name="Aftuck L."/>
            <person name="Bessette D."/>
            <person name="Brown A."/>
            <person name="FitzGerald M."/>
            <person name="Lui A."/>
            <person name="Macdonald J.P."/>
            <person name="Priest M."/>
            <person name="Orbach M.J."/>
            <person name="Galgiani J.N."/>
            <person name="Kirkland T.N."/>
            <person name="Cole G.T."/>
            <person name="Birren B.W."/>
            <person name="Henn M.R."/>
            <person name="Taylor J.W."/>
            <person name="Rounsley S.D."/>
        </authorList>
    </citation>
    <scope>NUCLEOTIDE SEQUENCE [LARGE SCALE GENOMIC DNA]</scope>
    <source>
        <strain evidence="3">RMSCC 2394</strain>
    </source>
</reference>
<dbReference type="AlphaFoldDB" id="A0A0J7B4Y9"/>
<accession>A0A0J7B4Y9</accession>
<name>A0A0J7B4Y9_COCIT</name>
<feature type="region of interest" description="Disordered" evidence="1">
    <location>
        <begin position="1"/>
        <end position="39"/>
    </location>
</feature>
<organism evidence="2 3">
    <name type="scientific">Coccidioides immitis RMSCC 2394</name>
    <dbReference type="NCBI Taxonomy" id="404692"/>
    <lineage>
        <taxon>Eukaryota</taxon>
        <taxon>Fungi</taxon>
        <taxon>Dikarya</taxon>
        <taxon>Ascomycota</taxon>
        <taxon>Pezizomycotina</taxon>
        <taxon>Eurotiomycetes</taxon>
        <taxon>Eurotiomycetidae</taxon>
        <taxon>Onygenales</taxon>
        <taxon>Onygenaceae</taxon>
        <taxon>Coccidioides</taxon>
    </lineage>
</organism>
<evidence type="ECO:0000256" key="1">
    <source>
        <dbReference type="SAM" id="MobiDB-lite"/>
    </source>
</evidence>
<dbReference type="EMBL" id="DS028095">
    <property type="protein sequence ID" value="KMP04972.1"/>
    <property type="molecule type" value="Genomic_DNA"/>
</dbReference>
<protein>
    <submittedName>
        <fullName evidence="2">Uncharacterized protein</fullName>
    </submittedName>
</protein>
<feature type="compositionally biased region" description="Polar residues" evidence="1">
    <location>
        <begin position="24"/>
        <end position="33"/>
    </location>
</feature>
<dbReference type="Proteomes" id="UP000054565">
    <property type="component" value="Unassembled WGS sequence"/>
</dbReference>
<feature type="compositionally biased region" description="Basic and acidic residues" evidence="1">
    <location>
        <begin position="1"/>
        <end position="20"/>
    </location>
</feature>
<sequence>MPADHAGGEGQRRKRGDKELFSANPRSLGNPSRASERRSRFADVRVAALFCDSEDSNEPLHTPQPKNSRVHVTGHALAPRALHHQQHGWVGLATGSNPPHTSNSHHRSPAYFNCTPLRASKTTFHLPGYAGLRTLSARAILSSNEGGAGQGAFIEVWELELVNCGRRSLPREDNRYENLTEAQATAHNLEVRVDCHWEPPLLTHDPSLKAWQT</sequence>
<gene>
    <name evidence="2" type="ORF">CIRG_04654</name>
</gene>
<proteinExistence type="predicted"/>
<evidence type="ECO:0000313" key="2">
    <source>
        <dbReference type="EMBL" id="KMP04972.1"/>
    </source>
</evidence>